<dbReference type="GeneID" id="98003487"/>
<gene>
    <name evidence="7" type="ORF">COLSTE_01804</name>
</gene>
<comment type="caution">
    <text evidence="7">The sequence shown here is derived from an EMBL/GenBank/DDBJ whole genome shotgun (WGS) entry which is preliminary data.</text>
</comment>
<dbReference type="PANTHER" id="PTHR33317:SF4">
    <property type="entry name" value="POLYNUCLEOTIDYL TRANSFERASE, RIBONUCLEASE H-LIKE SUPERFAMILY PROTEIN"/>
    <property type="match status" value="1"/>
</dbReference>
<dbReference type="GO" id="GO:0004518">
    <property type="term" value="F:nuclease activity"/>
    <property type="evidence" value="ECO:0007669"/>
    <property type="project" value="UniProtKB-KW"/>
</dbReference>
<dbReference type="Pfam" id="PF03652">
    <property type="entry name" value="RuvX"/>
    <property type="match status" value="1"/>
</dbReference>
<keyword evidence="1 5" id="KW-0963">Cytoplasm</keyword>
<evidence type="ECO:0000313" key="8">
    <source>
        <dbReference type="Proteomes" id="UP000003560"/>
    </source>
</evidence>
<dbReference type="SMART" id="SM00732">
    <property type="entry name" value="YqgFc"/>
    <property type="match status" value="1"/>
</dbReference>
<comment type="subcellular location">
    <subcellularLocation>
        <location evidence="5">Cytoplasm</location>
    </subcellularLocation>
</comment>
<evidence type="ECO:0000256" key="3">
    <source>
        <dbReference type="ARBA" id="ARBA00022722"/>
    </source>
</evidence>
<evidence type="ECO:0000256" key="4">
    <source>
        <dbReference type="ARBA" id="ARBA00022801"/>
    </source>
</evidence>
<dbReference type="CDD" id="cd16964">
    <property type="entry name" value="YqgF"/>
    <property type="match status" value="1"/>
</dbReference>
<evidence type="ECO:0000313" key="7">
    <source>
        <dbReference type="EMBL" id="EEA90012.1"/>
    </source>
</evidence>
<protein>
    <recommendedName>
        <fullName evidence="5">Putative pre-16S rRNA nuclease</fullName>
        <ecNumber evidence="5">3.1.-.-</ecNumber>
    </recommendedName>
</protein>
<keyword evidence="3 5" id="KW-0540">Nuclease</keyword>
<keyword evidence="8" id="KW-1185">Reference proteome</keyword>
<proteinExistence type="inferred from homology"/>
<evidence type="ECO:0000256" key="5">
    <source>
        <dbReference type="HAMAP-Rule" id="MF_00651"/>
    </source>
</evidence>
<dbReference type="InterPro" id="IPR037027">
    <property type="entry name" value="YqgF/RNaseH-like_dom_sf"/>
</dbReference>
<organism evidence="7 8">
    <name type="scientific">Collinsella stercoris DSM 13279</name>
    <dbReference type="NCBI Taxonomy" id="445975"/>
    <lineage>
        <taxon>Bacteria</taxon>
        <taxon>Bacillati</taxon>
        <taxon>Actinomycetota</taxon>
        <taxon>Coriobacteriia</taxon>
        <taxon>Coriobacteriales</taxon>
        <taxon>Coriobacteriaceae</taxon>
        <taxon>Collinsella</taxon>
    </lineage>
</organism>
<dbReference type="EMBL" id="ABXJ01000105">
    <property type="protein sequence ID" value="EEA90012.1"/>
    <property type="molecule type" value="Genomic_DNA"/>
</dbReference>
<dbReference type="NCBIfam" id="TIGR00250">
    <property type="entry name" value="RNAse_H_YqgF"/>
    <property type="match status" value="1"/>
</dbReference>
<dbReference type="Proteomes" id="UP000003560">
    <property type="component" value="Unassembled WGS sequence"/>
</dbReference>
<dbReference type="HAMAP" id="MF_00651">
    <property type="entry name" value="Nuclease_YqgF"/>
    <property type="match status" value="1"/>
</dbReference>
<feature type="domain" description="YqgF/RNase H-like" evidence="6">
    <location>
        <begin position="1"/>
        <end position="101"/>
    </location>
</feature>
<evidence type="ECO:0000259" key="6">
    <source>
        <dbReference type="SMART" id="SM00732"/>
    </source>
</evidence>
<dbReference type="GO" id="GO:0016788">
    <property type="term" value="F:hydrolase activity, acting on ester bonds"/>
    <property type="evidence" value="ECO:0007669"/>
    <property type="project" value="UniProtKB-UniRule"/>
</dbReference>
<dbReference type="InterPro" id="IPR005227">
    <property type="entry name" value="YqgF"/>
</dbReference>
<reference evidence="7 8" key="2">
    <citation type="submission" date="2008-10" db="EMBL/GenBank/DDBJ databases">
        <authorList>
            <person name="Fulton L."/>
            <person name="Clifton S."/>
            <person name="Fulton B."/>
            <person name="Xu J."/>
            <person name="Minx P."/>
            <person name="Pepin K.H."/>
            <person name="Johnson M."/>
            <person name="Thiruvilangam P."/>
            <person name="Bhonagiri V."/>
            <person name="Nash W.E."/>
            <person name="Mardis E.R."/>
            <person name="Wilson R.K."/>
        </authorList>
    </citation>
    <scope>NUCLEOTIDE SEQUENCE [LARGE SCALE GENOMIC DNA]</scope>
    <source>
        <strain evidence="7 8">DSM 13279</strain>
    </source>
</reference>
<dbReference type="Gene3D" id="3.30.420.140">
    <property type="entry name" value="YqgF/RNase H-like domain"/>
    <property type="match status" value="1"/>
</dbReference>
<evidence type="ECO:0000256" key="1">
    <source>
        <dbReference type="ARBA" id="ARBA00022490"/>
    </source>
</evidence>
<dbReference type="STRING" id="445975.COLSTE_01804"/>
<dbReference type="AlphaFoldDB" id="B6GCI1"/>
<dbReference type="eggNOG" id="COG0816">
    <property type="taxonomic scope" value="Bacteria"/>
</dbReference>
<dbReference type="RefSeq" id="WP_006721438.1">
    <property type="nucleotide sequence ID" value="NZ_CP085935.1"/>
</dbReference>
<dbReference type="GO" id="GO:0005829">
    <property type="term" value="C:cytosol"/>
    <property type="evidence" value="ECO:0007669"/>
    <property type="project" value="TreeGrafter"/>
</dbReference>
<name>B6GCI1_9ACTN</name>
<dbReference type="InterPro" id="IPR006641">
    <property type="entry name" value="YqgF/RNaseH-like_dom"/>
</dbReference>
<evidence type="ECO:0000256" key="2">
    <source>
        <dbReference type="ARBA" id="ARBA00022517"/>
    </source>
</evidence>
<dbReference type="EC" id="3.1.-.-" evidence="5"/>
<keyword evidence="2 5" id="KW-0690">Ribosome biogenesis</keyword>
<accession>B6GCI1</accession>
<dbReference type="SUPFAM" id="SSF53098">
    <property type="entry name" value="Ribonuclease H-like"/>
    <property type="match status" value="1"/>
</dbReference>
<sequence length="142" mass="15423">MIALALDIGGARTGIAVSDRTGRVASPVKVLPAAEVEGVARTFRMVLEDYEPDVIVCGLPQTMAGEEGPQAARVREVAGRISRVTGLPVEFIDERLSSTEAKRILREQGLSEKQMRGKVDMISASLFLQAWLDAQSRKEDRG</sequence>
<dbReference type="GO" id="GO:0000967">
    <property type="term" value="P:rRNA 5'-end processing"/>
    <property type="evidence" value="ECO:0007669"/>
    <property type="project" value="UniProtKB-UniRule"/>
</dbReference>
<keyword evidence="4 5" id="KW-0378">Hydrolase</keyword>
<dbReference type="OrthoDB" id="9790539at2"/>
<comment type="function">
    <text evidence="5">Could be a nuclease involved in processing of the 5'-end of pre-16S rRNA.</text>
</comment>
<dbReference type="PANTHER" id="PTHR33317">
    <property type="entry name" value="POLYNUCLEOTIDYL TRANSFERASE, RIBONUCLEASE H-LIKE SUPERFAMILY PROTEIN"/>
    <property type="match status" value="1"/>
</dbReference>
<reference evidence="7 8" key="1">
    <citation type="submission" date="2008-10" db="EMBL/GenBank/DDBJ databases">
        <title>Draft genome sequence of Collinsella stercoris (DSM 13279).</title>
        <authorList>
            <person name="Sudarsanam P."/>
            <person name="Ley R."/>
            <person name="Guruge J."/>
            <person name="Turnbaugh P.J."/>
            <person name="Mahowald M."/>
            <person name="Liep D."/>
            <person name="Gordon J."/>
        </authorList>
    </citation>
    <scope>NUCLEOTIDE SEQUENCE [LARGE SCALE GENOMIC DNA]</scope>
    <source>
        <strain evidence="7 8">DSM 13279</strain>
    </source>
</reference>
<dbReference type="InterPro" id="IPR012337">
    <property type="entry name" value="RNaseH-like_sf"/>
</dbReference>
<dbReference type="HOGENOM" id="CLU_098240_3_1_11"/>
<comment type="similarity">
    <text evidence="5">Belongs to the YqgF HJR family.</text>
</comment>